<evidence type="ECO:0000313" key="3">
    <source>
        <dbReference type="EMBL" id="CAB9516539.1"/>
    </source>
</evidence>
<name>A0A9N8EC81_9STRA</name>
<protein>
    <submittedName>
        <fullName evidence="3">Uncharacterized protein</fullName>
    </submittedName>
</protein>
<evidence type="ECO:0000256" key="1">
    <source>
        <dbReference type="SAM" id="Coils"/>
    </source>
</evidence>
<comment type="caution">
    <text evidence="3">The sequence shown here is derived from an EMBL/GenBank/DDBJ whole genome shotgun (WGS) entry which is preliminary data.</text>
</comment>
<keyword evidence="4" id="KW-1185">Reference proteome</keyword>
<dbReference type="EMBL" id="CAICTM010000789">
    <property type="protein sequence ID" value="CAB9516539.1"/>
    <property type="molecule type" value="Genomic_DNA"/>
</dbReference>
<evidence type="ECO:0000313" key="4">
    <source>
        <dbReference type="Proteomes" id="UP001153069"/>
    </source>
</evidence>
<feature type="compositionally biased region" description="Polar residues" evidence="2">
    <location>
        <begin position="460"/>
        <end position="470"/>
    </location>
</feature>
<gene>
    <name evidence="3" type="ORF">SEMRO_790_G202830.1</name>
</gene>
<organism evidence="3 4">
    <name type="scientific">Seminavis robusta</name>
    <dbReference type="NCBI Taxonomy" id="568900"/>
    <lineage>
        <taxon>Eukaryota</taxon>
        <taxon>Sar</taxon>
        <taxon>Stramenopiles</taxon>
        <taxon>Ochrophyta</taxon>
        <taxon>Bacillariophyta</taxon>
        <taxon>Bacillariophyceae</taxon>
        <taxon>Bacillariophycidae</taxon>
        <taxon>Naviculales</taxon>
        <taxon>Naviculaceae</taxon>
        <taxon>Seminavis</taxon>
    </lineage>
</organism>
<proteinExistence type="predicted"/>
<feature type="coiled-coil region" evidence="1">
    <location>
        <begin position="81"/>
        <end position="143"/>
    </location>
</feature>
<dbReference type="Proteomes" id="UP001153069">
    <property type="component" value="Unassembled WGS sequence"/>
</dbReference>
<feature type="region of interest" description="Disordered" evidence="2">
    <location>
        <begin position="425"/>
        <end position="470"/>
    </location>
</feature>
<keyword evidence="1" id="KW-0175">Coiled coil</keyword>
<dbReference type="AlphaFoldDB" id="A0A9N8EC81"/>
<feature type="coiled-coil region" evidence="1">
    <location>
        <begin position="200"/>
        <end position="241"/>
    </location>
</feature>
<reference evidence="3" key="1">
    <citation type="submission" date="2020-06" db="EMBL/GenBank/DDBJ databases">
        <authorList>
            <consortium name="Plant Systems Biology data submission"/>
        </authorList>
    </citation>
    <scope>NUCLEOTIDE SEQUENCE</scope>
    <source>
        <strain evidence="3">D6</strain>
    </source>
</reference>
<accession>A0A9N8EC81</accession>
<evidence type="ECO:0000256" key="2">
    <source>
        <dbReference type="SAM" id="MobiDB-lite"/>
    </source>
</evidence>
<sequence length="470" mass="51695">MGLFRTSSLVRSSENASAVALLRLQVATLEAQVQEKDALIGELHQQGNVMLDVSVSGKSVGTVSTVQSQGSVSTPADSSATQRLSEQLESCNMELETVKLQLEEQRAMTAHLRSKLQTSQDSNASLKSQIQHLQQALGDQKTQLDCLQTLNETNTDIVSQMESRAPPQLEQLTAGANGRRRRHSSCGPQENNQWKLYGKLQALMETNNQLAHQVGALTQEKQMALQQVAQEQHKVGQLQKQVATLSSRDQEQQVENQATLLQQVLPEIQGVLDMFGQDLSLVETESDPKLLQLSLQVCLAQLKQAKREHDMQMQKTLKQSMALADSQATVDTLSGKLDHYERLMESVLKANKNKLAAVMESDSSMRGDESMRASTTGFLDSSNSRRFSKTAVSRSNSSSKRSVFGFFSSSTARKVQQQEAVQPILPKTPSSPEPMVDPTEFMSEHSENSIGGADDLFRLNTVQSTDEASC</sequence>